<reference evidence="8 9" key="1">
    <citation type="journal article" date="2014" name="Nature">
        <title>An environmental bacterial taxon with a large and distinct metabolic repertoire.</title>
        <authorList>
            <person name="Wilson M.C."/>
            <person name="Mori T."/>
            <person name="Ruckert C."/>
            <person name="Uria A.R."/>
            <person name="Helf M.J."/>
            <person name="Takada K."/>
            <person name="Gernert C."/>
            <person name="Steffens U.A."/>
            <person name="Heycke N."/>
            <person name="Schmitt S."/>
            <person name="Rinke C."/>
            <person name="Helfrich E.J."/>
            <person name="Brachmann A.O."/>
            <person name="Gurgui C."/>
            <person name="Wakimoto T."/>
            <person name="Kracht M."/>
            <person name="Crusemann M."/>
            <person name="Hentschel U."/>
            <person name="Abe I."/>
            <person name="Matsunaga S."/>
            <person name="Kalinowski J."/>
            <person name="Takeyama H."/>
            <person name="Piel J."/>
        </authorList>
    </citation>
    <scope>NUCLEOTIDE SEQUENCE [LARGE SCALE GENOMIC DNA]</scope>
    <source>
        <strain evidence="9">TSY2</strain>
    </source>
</reference>
<dbReference type="InterPro" id="IPR007627">
    <property type="entry name" value="RNA_pol_sigma70_r2"/>
</dbReference>
<dbReference type="AlphaFoldDB" id="W4MEF7"/>
<comment type="similarity">
    <text evidence="1">Belongs to the sigma-70 factor family. ECF subfamily.</text>
</comment>
<dbReference type="PANTHER" id="PTHR43133:SF8">
    <property type="entry name" value="RNA POLYMERASE SIGMA FACTOR HI_1459-RELATED"/>
    <property type="match status" value="1"/>
</dbReference>
<dbReference type="SUPFAM" id="SSF88946">
    <property type="entry name" value="Sigma2 domain of RNA polymerase sigma factors"/>
    <property type="match status" value="1"/>
</dbReference>
<evidence type="ECO:0000256" key="2">
    <source>
        <dbReference type="ARBA" id="ARBA00023015"/>
    </source>
</evidence>
<evidence type="ECO:0000313" key="9">
    <source>
        <dbReference type="Proteomes" id="UP000019140"/>
    </source>
</evidence>
<dbReference type="InterPro" id="IPR013325">
    <property type="entry name" value="RNA_pol_sigma_r2"/>
</dbReference>
<dbReference type="HOGENOM" id="CLU_047691_9_2_7"/>
<evidence type="ECO:0008006" key="10">
    <source>
        <dbReference type="Google" id="ProtNLM"/>
    </source>
</evidence>
<dbReference type="InterPro" id="IPR014284">
    <property type="entry name" value="RNA_pol_sigma-70_dom"/>
</dbReference>
<dbReference type="PANTHER" id="PTHR43133">
    <property type="entry name" value="RNA POLYMERASE ECF-TYPE SIGMA FACTO"/>
    <property type="match status" value="1"/>
</dbReference>
<dbReference type="EMBL" id="AZHX01000147">
    <property type="protein sequence ID" value="ETX08724.1"/>
    <property type="molecule type" value="Genomic_DNA"/>
</dbReference>
<gene>
    <name evidence="8" type="ORF">ETSY2_03720</name>
</gene>
<evidence type="ECO:0000256" key="3">
    <source>
        <dbReference type="ARBA" id="ARBA00023082"/>
    </source>
</evidence>
<proteinExistence type="inferred from homology"/>
<accession>W4MEF7</accession>
<evidence type="ECO:0000256" key="4">
    <source>
        <dbReference type="ARBA" id="ARBA00023125"/>
    </source>
</evidence>
<keyword evidence="2" id="KW-0805">Transcription regulation</keyword>
<evidence type="ECO:0000259" key="7">
    <source>
        <dbReference type="Pfam" id="PF08281"/>
    </source>
</evidence>
<dbReference type="CDD" id="cd06171">
    <property type="entry name" value="Sigma70_r4"/>
    <property type="match status" value="1"/>
</dbReference>
<dbReference type="Pfam" id="PF08281">
    <property type="entry name" value="Sigma70_r4_2"/>
    <property type="match status" value="1"/>
</dbReference>
<feature type="domain" description="RNA polymerase sigma factor 70 region 4 type 2" evidence="7">
    <location>
        <begin position="131"/>
        <end position="182"/>
    </location>
</feature>
<evidence type="ECO:0000313" key="8">
    <source>
        <dbReference type="EMBL" id="ETX08724.1"/>
    </source>
</evidence>
<dbReference type="GO" id="GO:0016987">
    <property type="term" value="F:sigma factor activity"/>
    <property type="evidence" value="ECO:0007669"/>
    <property type="project" value="UniProtKB-KW"/>
</dbReference>
<keyword evidence="9" id="KW-1185">Reference proteome</keyword>
<dbReference type="InterPro" id="IPR013324">
    <property type="entry name" value="RNA_pol_sigma_r3/r4-like"/>
</dbReference>
<dbReference type="GO" id="GO:0006352">
    <property type="term" value="P:DNA-templated transcription initiation"/>
    <property type="evidence" value="ECO:0007669"/>
    <property type="project" value="InterPro"/>
</dbReference>
<dbReference type="NCBIfam" id="TIGR02937">
    <property type="entry name" value="sigma70-ECF"/>
    <property type="match status" value="1"/>
</dbReference>
<dbReference type="GO" id="GO:0003677">
    <property type="term" value="F:DNA binding"/>
    <property type="evidence" value="ECO:0007669"/>
    <property type="project" value="UniProtKB-KW"/>
</dbReference>
<dbReference type="Proteomes" id="UP000019140">
    <property type="component" value="Unassembled WGS sequence"/>
</dbReference>
<evidence type="ECO:0000259" key="6">
    <source>
        <dbReference type="Pfam" id="PF04542"/>
    </source>
</evidence>
<dbReference type="Pfam" id="PF04542">
    <property type="entry name" value="Sigma70_r2"/>
    <property type="match status" value="1"/>
</dbReference>
<keyword evidence="3" id="KW-0731">Sigma factor</keyword>
<keyword evidence="5" id="KW-0804">Transcription</keyword>
<organism evidence="8 9">
    <name type="scientific">Candidatus Entotheonella gemina</name>
    <dbReference type="NCBI Taxonomy" id="1429439"/>
    <lineage>
        <taxon>Bacteria</taxon>
        <taxon>Pseudomonadati</taxon>
        <taxon>Nitrospinota/Tectimicrobiota group</taxon>
        <taxon>Candidatus Tectimicrobiota</taxon>
        <taxon>Candidatus Entotheonellia</taxon>
        <taxon>Candidatus Entotheonellales</taxon>
        <taxon>Candidatus Entotheonellaceae</taxon>
        <taxon>Candidatus Entotheonella</taxon>
    </lineage>
</organism>
<name>W4MEF7_9BACT</name>
<protein>
    <recommendedName>
        <fullName evidence="10">HTH luxR-type domain-containing protein</fullName>
    </recommendedName>
</protein>
<comment type="caution">
    <text evidence="8">The sequence shown here is derived from an EMBL/GenBank/DDBJ whole genome shotgun (WGS) entry which is preliminary data.</text>
</comment>
<dbReference type="Gene3D" id="1.10.1740.10">
    <property type="match status" value="1"/>
</dbReference>
<evidence type="ECO:0000256" key="1">
    <source>
        <dbReference type="ARBA" id="ARBA00010641"/>
    </source>
</evidence>
<evidence type="ECO:0000256" key="5">
    <source>
        <dbReference type="ARBA" id="ARBA00023163"/>
    </source>
</evidence>
<dbReference type="InterPro" id="IPR013249">
    <property type="entry name" value="RNA_pol_sigma70_r4_t2"/>
</dbReference>
<feature type="domain" description="RNA polymerase sigma-70 region 2" evidence="6">
    <location>
        <begin position="34"/>
        <end position="96"/>
    </location>
</feature>
<keyword evidence="4" id="KW-0238">DNA-binding</keyword>
<sequence>MPSPAATVTLPIDPKAYGLVRRVAVGDGRAFETLHEQYTPRLMGYLLPRLDHSYLAEEVCQDVWMVVWTQAEQLQPHCRFTTWLFGIAQRLVWKARARRINAVSETLPMPEGEAEVESPESMLAGQHHERQMALAIAALPPLLRQTITLRYHHDRTYQQIATQMGCSPDTVKVRLQQAKRRLGAQLRQIERPWPWPCDGAHMIGVTAIFPHDAARQYSLADNRRSVQMAAVDRLRSCYST</sequence>
<dbReference type="InterPro" id="IPR036388">
    <property type="entry name" value="WH-like_DNA-bd_sf"/>
</dbReference>
<dbReference type="Gene3D" id="1.10.10.10">
    <property type="entry name" value="Winged helix-like DNA-binding domain superfamily/Winged helix DNA-binding domain"/>
    <property type="match status" value="1"/>
</dbReference>
<dbReference type="InterPro" id="IPR039425">
    <property type="entry name" value="RNA_pol_sigma-70-like"/>
</dbReference>
<dbReference type="SUPFAM" id="SSF88659">
    <property type="entry name" value="Sigma3 and sigma4 domains of RNA polymerase sigma factors"/>
    <property type="match status" value="1"/>
</dbReference>